<name>A0A9P9E4I0_9PLEO</name>
<feature type="region of interest" description="Disordered" evidence="1">
    <location>
        <begin position="1"/>
        <end position="72"/>
    </location>
</feature>
<keyword evidence="3" id="KW-1185">Reference proteome</keyword>
<proteinExistence type="predicted"/>
<feature type="compositionally biased region" description="Basic and acidic residues" evidence="1">
    <location>
        <begin position="36"/>
        <end position="49"/>
    </location>
</feature>
<dbReference type="EMBL" id="JAGMWT010000004">
    <property type="protein sequence ID" value="KAH7130499.1"/>
    <property type="molecule type" value="Genomic_DNA"/>
</dbReference>
<dbReference type="GO" id="GO:0043625">
    <property type="term" value="C:delta DNA polymerase complex"/>
    <property type="evidence" value="ECO:0007669"/>
    <property type="project" value="TreeGrafter"/>
</dbReference>
<evidence type="ECO:0000313" key="2">
    <source>
        <dbReference type="EMBL" id="KAH7130499.1"/>
    </source>
</evidence>
<dbReference type="AlphaFoldDB" id="A0A9P9E4I0"/>
<dbReference type="Proteomes" id="UP000700596">
    <property type="component" value="Unassembled WGS sequence"/>
</dbReference>
<dbReference type="PANTHER" id="PTHR14303">
    <property type="entry name" value="DNA POLYMERASE DELTA SUBUNIT 4"/>
    <property type="match status" value="1"/>
</dbReference>
<dbReference type="PANTHER" id="PTHR14303:SF0">
    <property type="entry name" value="DNA POLYMERASE DELTA SUBUNIT 4"/>
    <property type="match status" value="1"/>
</dbReference>
<accession>A0A9P9E4I0</accession>
<dbReference type="OrthoDB" id="337486at2759"/>
<protein>
    <submittedName>
        <fullName evidence="2">DNA polymerase-like protein delta subunit 4</fullName>
    </submittedName>
</protein>
<evidence type="ECO:0000256" key="1">
    <source>
        <dbReference type="SAM" id="MobiDB-lite"/>
    </source>
</evidence>
<comment type="caution">
    <text evidence="2">The sequence shown here is derived from an EMBL/GenBank/DDBJ whole genome shotgun (WGS) entry which is preliminary data.</text>
</comment>
<dbReference type="GO" id="GO:0006261">
    <property type="term" value="P:DNA-templated DNA replication"/>
    <property type="evidence" value="ECO:0007669"/>
    <property type="project" value="TreeGrafter"/>
</dbReference>
<reference evidence="2" key="1">
    <citation type="journal article" date="2021" name="Nat. Commun.">
        <title>Genetic determinants of endophytism in the Arabidopsis root mycobiome.</title>
        <authorList>
            <person name="Mesny F."/>
            <person name="Miyauchi S."/>
            <person name="Thiergart T."/>
            <person name="Pickel B."/>
            <person name="Atanasova L."/>
            <person name="Karlsson M."/>
            <person name="Huettel B."/>
            <person name="Barry K.W."/>
            <person name="Haridas S."/>
            <person name="Chen C."/>
            <person name="Bauer D."/>
            <person name="Andreopoulos W."/>
            <person name="Pangilinan J."/>
            <person name="LaButti K."/>
            <person name="Riley R."/>
            <person name="Lipzen A."/>
            <person name="Clum A."/>
            <person name="Drula E."/>
            <person name="Henrissat B."/>
            <person name="Kohler A."/>
            <person name="Grigoriev I.V."/>
            <person name="Martin F.M."/>
            <person name="Hacquard S."/>
        </authorList>
    </citation>
    <scope>NUCLEOTIDE SEQUENCE</scope>
    <source>
        <strain evidence="2">MPI-CAGE-CH-0243</strain>
    </source>
</reference>
<sequence>MPPKRRSAGATPKSHQSTLAFHGASNKVTKAGVKAQDPKKKNIDSKVTKPEVVAISPPEELEAEDEPSTAEATVVEQIEKVVSQPTVRTPEDEAARLITDAQIKRYWMGKEKERKAPRVHQKDLGMHEKILREFDMSAQYGPCTGIARLKRWKRAQRLNLSPPMEVLAVLLKEQESSSDKSTVQRSHVDELLSSAVDL</sequence>
<dbReference type="GO" id="GO:0000731">
    <property type="term" value="P:DNA synthesis involved in DNA repair"/>
    <property type="evidence" value="ECO:0007669"/>
    <property type="project" value="InterPro"/>
</dbReference>
<dbReference type="GO" id="GO:0003887">
    <property type="term" value="F:DNA-directed DNA polymerase activity"/>
    <property type="evidence" value="ECO:0007669"/>
    <property type="project" value="TreeGrafter"/>
</dbReference>
<evidence type="ECO:0000313" key="3">
    <source>
        <dbReference type="Proteomes" id="UP000700596"/>
    </source>
</evidence>
<organism evidence="2 3">
    <name type="scientific">Dendryphion nanum</name>
    <dbReference type="NCBI Taxonomy" id="256645"/>
    <lineage>
        <taxon>Eukaryota</taxon>
        <taxon>Fungi</taxon>
        <taxon>Dikarya</taxon>
        <taxon>Ascomycota</taxon>
        <taxon>Pezizomycotina</taxon>
        <taxon>Dothideomycetes</taxon>
        <taxon>Pleosporomycetidae</taxon>
        <taxon>Pleosporales</taxon>
        <taxon>Torulaceae</taxon>
        <taxon>Dendryphion</taxon>
    </lineage>
</organism>
<dbReference type="InterPro" id="IPR007218">
    <property type="entry name" value="DNA_pol_delta_4"/>
</dbReference>
<dbReference type="Pfam" id="PF04081">
    <property type="entry name" value="DNA_pol_delta_4"/>
    <property type="match status" value="1"/>
</dbReference>
<feature type="compositionally biased region" description="Acidic residues" evidence="1">
    <location>
        <begin position="59"/>
        <end position="68"/>
    </location>
</feature>
<gene>
    <name evidence="2" type="ORF">B0J11DRAFT_430005</name>
</gene>